<reference evidence="2" key="1">
    <citation type="submission" date="2018-10" db="EMBL/GenBank/DDBJ databases">
        <title>Population genomic analysis revealed the cold adaptation of white poplar.</title>
        <authorList>
            <person name="Liu Y.-J."/>
        </authorList>
    </citation>
    <scope>NUCLEOTIDE SEQUENCE [LARGE SCALE GENOMIC DNA]</scope>
    <source>
        <strain evidence="2">PAL-ZL1</strain>
    </source>
</reference>
<organism evidence="2">
    <name type="scientific">Populus alba</name>
    <name type="common">White poplar</name>
    <dbReference type="NCBI Taxonomy" id="43335"/>
    <lineage>
        <taxon>Eukaryota</taxon>
        <taxon>Viridiplantae</taxon>
        <taxon>Streptophyta</taxon>
        <taxon>Embryophyta</taxon>
        <taxon>Tracheophyta</taxon>
        <taxon>Spermatophyta</taxon>
        <taxon>Magnoliopsida</taxon>
        <taxon>eudicotyledons</taxon>
        <taxon>Gunneridae</taxon>
        <taxon>Pentapetalae</taxon>
        <taxon>rosids</taxon>
        <taxon>fabids</taxon>
        <taxon>Malpighiales</taxon>
        <taxon>Salicaceae</taxon>
        <taxon>Saliceae</taxon>
        <taxon>Populus</taxon>
    </lineage>
</organism>
<dbReference type="AlphaFoldDB" id="A0A4U5QK89"/>
<evidence type="ECO:0000313" key="2">
    <source>
        <dbReference type="EMBL" id="TKS11142.1"/>
    </source>
</evidence>
<feature type="chain" id="PRO_5020782895" description="Secreted protein" evidence="1">
    <location>
        <begin position="16"/>
        <end position="150"/>
    </location>
</feature>
<comment type="caution">
    <text evidence="2">The sequence shown here is derived from an EMBL/GenBank/DDBJ whole genome shotgun (WGS) entry which is preliminary data.</text>
</comment>
<accession>A0A4U5QK89</accession>
<evidence type="ECO:0008006" key="3">
    <source>
        <dbReference type="Google" id="ProtNLM"/>
    </source>
</evidence>
<proteinExistence type="predicted"/>
<feature type="signal peptide" evidence="1">
    <location>
        <begin position="1"/>
        <end position="15"/>
    </location>
</feature>
<evidence type="ECO:0000256" key="1">
    <source>
        <dbReference type="SAM" id="SignalP"/>
    </source>
</evidence>
<name>A0A4U5QK89_POPAL</name>
<sequence length="150" mass="17238">MLLLFTCCCCCTAEARETGVTVEFLKLCCCCDGRTGSRCCCYEKKELYSCCQEKKERLLVLYQLLLRNDVADATDLLLLVSVQRRRMRGNWSWSFCYSQWSLLLLLRVQRKTGERNSCFCCTAEERAAGEAGHFHCYSQLKMALLEYGDG</sequence>
<dbReference type="EMBL" id="RCHU01000217">
    <property type="protein sequence ID" value="TKS11142.1"/>
    <property type="molecule type" value="Genomic_DNA"/>
</dbReference>
<gene>
    <name evidence="2" type="ORF">D5086_0000077440</name>
</gene>
<keyword evidence="1" id="KW-0732">Signal</keyword>
<protein>
    <recommendedName>
        <fullName evidence="3">Secreted protein</fullName>
    </recommendedName>
</protein>